<sequence length="142" mass="14985">MKTSARNCFYGEVSEINTGAVNDEVKLKLNDDTIITAIITHESTLHLGLAVGTKAFALIKSSFIILASEMDNVKVSTRNCLSGTVSEIHKGAVNSEVSITLPGGEQLVAIITNDSVQNLTLSKGSKVSALFKASHVILGVNV</sequence>
<dbReference type="PROSITE" id="PS51866">
    <property type="entry name" value="MOP"/>
    <property type="match status" value="2"/>
</dbReference>
<dbReference type="EMBL" id="CP029822">
    <property type="protein sequence ID" value="AZS49646.1"/>
    <property type="molecule type" value="Genomic_DNA"/>
</dbReference>
<evidence type="ECO:0000313" key="4">
    <source>
        <dbReference type="EMBL" id="AZS49646.1"/>
    </source>
</evidence>
<gene>
    <name evidence="4" type="ORF">DM558_02110</name>
</gene>
<dbReference type="AlphaFoldDB" id="A0A3S9XB82"/>
<feature type="domain" description="Mop" evidence="3">
    <location>
        <begin position="2"/>
        <end position="68"/>
    </location>
</feature>
<dbReference type="KEGG" id="emo:DM558_02110"/>
<dbReference type="Gene3D" id="2.40.50.100">
    <property type="match status" value="2"/>
</dbReference>
<dbReference type="InterPro" id="IPR005116">
    <property type="entry name" value="Transp-assoc_OB_typ1"/>
</dbReference>
<dbReference type="InterPro" id="IPR004606">
    <property type="entry name" value="Mop_domain"/>
</dbReference>
<evidence type="ECO:0000313" key="5">
    <source>
        <dbReference type="Proteomes" id="UP000273143"/>
    </source>
</evidence>
<accession>A0A3S9XB82</accession>
<dbReference type="SUPFAM" id="SSF50331">
    <property type="entry name" value="MOP-like"/>
    <property type="match status" value="2"/>
</dbReference>
<dbReference type="InterPro" id="IPR008995">
    <property type="entry name" value="Mo/tungstate-bd_C_term_dom"/>
</dbReference>
<dbReference type="NCBIfam" id="TIGR00638">
    <property type="entry name" value="Mop"/>
    <property type="match status" value="2"/>
</dbReference>
<evidence type="ECO:0000259" key="3">
    <source>
        <dbReference type="PROSITE" id="PS51866"/>
    </source>
</evidence>
<proteinExistence type="predicted"/>
<dbReference type="PANTHER" id="PTHR30432">
    <property type="entry name" value="TRANSCRIPTIONAL REGULATOR MODE"/>
    <property type="match status" value="1"/>
</dbReference>
<dbReference type="InterPro" id="IPR051815">
    <property type="entry name" value="Molybdate_resp_trans_reg"/>
</dbReference>
<organism evidence="4 5">
    <name type="scientific">Entomomonas moraniae</name>
    <dbReference type="NCBI Taxonomy" id="2213226"/>
    <lineage>
        <taxon>Bacteria</taxon>
        <taxon>Pseudomonadati</taxon>
        <taxon>Pseudomonadota</taxon>
        <taxon>Gammaproteobacteria</taxon>
        <taxon>Pseudomonadales</taxon>
        <taxon>Pseudomonadaceae</taxon>
        <taxon>Entomomonas</taxon>
    </lineage>
</organism>
<keyword evidence="1 2" id="KW-0500">Molybdenum</keyword>
<dbReference type="Pfam" id="PF03459">
    <property type="entry name" value="TOBE"/>
    <property type="match status" value="2"/>
</dbReference>
<dbReference type="PANTHER" id="PTHR30432:SF1">
    <property type="entry name" value="DNA-BINDING TRANSCRIPTIONAL DUAL REGULATOR MODE"/>
    <property type="match status" value="1"/>
</dbReference>
<dbReference type="Proteomes" id="UP000273143">
    <property type="component" value="Chromosome"/>
</dbReference>
<reference evidence="5" key="1">
    <citation type="submission" date="2018-06" db="EMBL/GenBank/DDBJ databases">
        <title>Complete genome of Pseudomonas insecticola strain QZS01.</title>
        <authorList>
            <person name="Wang J."/>
            <person name="Su Q."/>
        </authorList>
    </citation>
    <scope>NUCLEOTIDE SEQUENCE [LARGE SCALE GENOMIC DNA]</scope>
    <source>
        <strain evidence="5">QZS01</strain>
    </source>
</reference>
<feature type="domain" description="Mop" evidence="3">
    <location>
        <begin position="74"/>
        <end position="140"/>
    </location>
</feature>
<dbReference type="GO" id="GO:0015689">
    <property type="term" value="P:molybdate ion transport"/>
    <property type="evidence" value="ECO:0007669"/>
    <property type="project" value="InterPro"/>
</dbReference>
<name>A0A3S9XB82_9GAMM</name>
<keyword evidence="5" id="KW-1185">Reference proteome</keyword>
<evidence type="ECO:0000256" key="1">
    <source>
        <dbReference type="ARBA" id="ARBA00022505"/>
    </source>
</evidence>
<protein>
    <submittedName>
        <fullName evidence="4">Transporter</fullName>
    </submittedName>
</protein>
<dbReference type="RefSeq" id="WP_127161838.1">
    <property type="nucleotide sequence ID" value="NZ_CP029822.1"/>
</dbReference>
<evidence type="ECO:0000256" key="2">
    <source>
        <dbReference type="PROSITE-ProRule" id="PRU01213"/>
    </source>
</evidence>